<keyword evidence="2" id="KW-0472">Membrane</keyword>
<gene>
    <name evidence="3" type="ORF">HD556DRAFT_1414897</name>
</gene>
<dbReference type="GeneID" id="64598062"/>
<dbReference type="RefSeq" id="XP_041153999.1">
    <property type="nucleotide sequence ID" value="XM_041304298.1"/>
</dbReference>
<name>A0A9P7ACN8_9AGAM</name>
<keyword evidence="2" id="KW-0812">Transmembrane</keyword>
<evidence type="ECO:0000256" key="1">
    <source>
        <dbReference type="SAM" id="MobiDB-lite"/>
    </source>
</evidence>
<proteinExistence type="predicted"/>
<dbReference type="OrthoDB" id="3248709at2759"/>
<accession>A0A9P7ACN8</accession>
<feature type="region of interest" description="Disordered" evidence="1">
    <location>
        <begin position="99"/>
        <end position="210"/>
    </location>
</feature>
<evidence type="ECO:0000256" key="2">
    <source>
        <dbReference type="SAM" id="Phobius"/>
    </source>
</evidence>
<organism evidence="3 4">
    <name type="scientific">Suillus plorans</name>
    <dbReference type="NCBI Taxonomy" id="116603"/>
    <lineage>
        <taxon>Eukaryota</taxon>
        <taxon>Fungi</taxon>
        <taxon>Dikarya</taxon>
        <taxon>Basidiomycota</taxon>
        <taxon>Agaricomycotina</taxon>
        <taxon>Agaricomycetes</taxon>
        <taxon>Agaricomycetidae</taxon>
        <taxon>Boletales</taxon>
        <taxon>Suillineae</taxon>
        <taxon>Suillaceae</taxon>
        <taxon>Suillus</taxon>
    </lineage>
</organism>
<protein>
    <submittedName>
        <fullName evidence="3">Uncharacterized protein</fullName>
    </submittedName>
</protein>
<feature type="compositionally biased region" description="Low complexity" evidence="1">
    <location>
        <begin position="134"/>
        <end position="145"/>
    </location>
</feature>
<keyword evidence="4" id="KW-1185">Reference proteome</keyword>
<feature type="compositionally biased region" description="Polar residues" evidence="1">
    <location>
        <begin position="122"/>
        <end position="133"/>
    </location>
</feature>
<dbReference type="EMBL" id="JABBWE010000091">
    <property type="protein sequence ID" value="KAG1786564.1"/>
    <property type="molecule type" value="Genomic_DNA"/>
</dbReference>
<evidence type="ECO:0000313" key="4">
    <source>
        <dbReference type="Proteomes" id="UP000719766"/>
    </source>
</evidence>
<keyword evidence="2" id="KW-1133">Transmembrane helix</keyword>
<feature type="compositionally biased region" description="Polar residues" evidence="1">
    <location>
        <begin position="184"/>
        <end position="197"/>
    </location>
</feature>
<reference evidence="3" key="1">
    <citation type="journal article" date="2020" name="New Phytol.">
        <title>Comparative genomics reveals dynamic genome evolution in host specialist ectomycorrhizal fungi.</title>
        <authorList>
            <person name="Lofgren L.A."/>
            <person name="Nguyen N.H."/>
            <person name="Vilgalys R."/>
            <person name="Ruytinx J."/>
            <person name="Liao H.L."/>
            <person name="Branco S."/>
            <person name="Kuo A."/>
            <person name="LaButti K."/>
            <person name="Lipzen A."/>
            <person name="Andreopoulos W."/>
            <person name="Pangilinan J."/>
            <person name="Riley R."/>
            <person name="Hundley H."/>
            <person name="Na H."/>
            <person name="Barry K."/>
            <person name="Grigoriev I.V."/>
            <person name="Stajich J.E."/>
            <person name="Kennedy P.G."/>
        </authorList>
    </citation>
    <scope>NUCLEOTIDE SEQUENCE</scope>
    <source>
        <strain evidence="3">S12</strain>
    </source>
</reference>
<feature type="compositionally biased region" description="Polar residues" evidence="1">
    <location>
        <begin position="102"/>
        <end position="113"/>
    </location>
</feature>
<sequence length="210" mass="22683">MSSLTPLKASMLSLKPYKNEAALRIRNSSAALVAVLLFTHLTPAPSLWTAVDVVFNDSGEGKSVFWMMCAAELAILGLFTLNALQAAIGLMYPSKPLPPAQSPSKSLKTPQSHLQKRRNVLSPHTSPQPQRTFSPYVSSPVSTPSRTLQYSIPGPTPPPFSSLNSSLGMPQTPSPLSAYRGKHSTSTGHSFNGSILSRLTKDDDEDEEFM</sequence>
<dbReference type="AlphaFoldDB" id="A0A9P7ACN8"/>
<evidence type="ECO:0000313" key="3">
    <source>
        <dbReference type="EMBL" id="KAG1786564.1"/>
    </source>
</evidence>
<feature type="compositionally biased region" description="Polar residues" evidence="1">
    <location>
        <begin position="161"/>
        <end position="175"/>
    </location>
</feature>
<comment type="caution">
    <text evidence="3">The sequence shown here is derived from an EMBL/GenBank/DDBJ whole genome shotgun (WGS) entry which is preliminary data.</text>
</comment>
<feature type="transmembrane region" description="Helical" evidence="2">
    <location>
        <begin position="65"/>
        <end position="92"/>
    </location>
</feature>
<dbReference type="Proteomes" id="UP000719766">
    <property type="component" value="Unassembled WGS sequence"/>
</dbReference>